<keyword evidence="5 7" id="KW-1133">Transmembrane helix</keyword>
<feature type="transmembrane region" description="Helical" evidence="7">
    <location>
        <begin position="12"/>
        <end position="30"/>
    </location>
</feature>
<dbReference type="OrthoDB" id="9809425at2"/>
<dbReference type="Proteomes" id="UP000199385">
    <property type="component" value="Chromosome I"/>
</dbReference>
<dbReference type="AlphaFoldDB" id="A0A1A8ZU63"/>
<evidence type="ECO:0000256" key="4">
    <source>
        <dbReference type="ARBA" id="ARBA00022692"/>
    </source>
</evidence>
<dbReference type="Pfam" id="PF00528">
    <property type="entry name" value="BPD_transp_1"/>
    <property type="match status" value="1"/>
</dbReference>
<evidence type="ECO:0000256" key="6">
    <source>
        <dbReference type="ARBA" id="ARBA00023136"/>
    </source>
</evidence>
<keyword evidence="6 7" id="KW-0472">Membrane</keyword>
<feature type="transmembrane region" description="Helical" evidence="7">
    <location>
        <begin position="233"/>
        <end position="259"/>
    </location>
</feature>
<feature type="transmembrane region" description="Helical" evidence="7">
    <location>
        <begin position="138"/>
        <end position="159"/>
    </location>
</feature>
<feature type="transmembrane region" description="Helical" evidence="7">
    <location>
        <begin position="179"/>
        <end position="197"/>
    </location>
</feature>
<dbReference type="PATRIC" id="fig|261654.4.peg.3779"/>
<dbReference type="InterPro" id="IPR000515">
    <property type="entry name" value="MetI-like"/>
</dbReference>
<name>A0A1A8ZU63_9ACTN</name>
<accession>A0A1A8ZU63</accession>
<evidence type="ECO:0000256" key="2">
    <source>
        <dbReference type="ARBA" id="ARBA00022448"/>
    </source>
</evidence>
<comment type="similarity">
    <text evidence="7">Belongs to the binding-protein-dependent transport system permease family.</text>
</comment>
<dbReference type="InterPro" id="IPR035906">
    <property type="entry name" value="MetI-like_sf"/>
</dbReference>
<keyword evidence="2 7" id="KW-0813">Transport</keyword>
<feature type="domain" description="ABC transmembrane type-1" evidence="8">
    <location>
        <begin position="99"/>
        <end position="302"/>
    </location>
</feature>
<comment type="subcellular location">
    <subcellularLocation>
        <location evidence="1 7">Cell membrane</location>
        <topology evidence="1 7">Multi-pass membrane protein</topology>
    </subcellularLocation>
</comment>
<dbReference type="EMBL" id="LT594323">
    <property type="protein sequence ID" value="SBT47414.1"/>
    <property type="molecule type" value="Genomic_DNA"/>
</dbReference>
<gene>
    <name evidence="9" type="ORF">GA0070611_3719</name>
</gene>
<proteinExistence type="inferred from homology"/>
<dbReference type="STRING" id="261654.GA0070611_3719"/>
<protein>
    <submittedName>
        <fullName evidence="9">Oligopeptide transport system permease protein</fullName>
    </submittedName>
</protein>
<sequence length="312" mass="33824">MFRFILRRLLQMVLAFFGTTLIVYALMFAGQGDPIQALAGERPVTAAQRAYLTQKYHLDATGVGGFFYRYFDYLKNLLQGDLGQSLTGRSIGDILAAAWPVTVRLALIAMAVTVLFGVTAGVIAGIRRASFFDNSTLVLTLLVLGIPTIVLAPLAQYLLGVKWQLFPPTAGADPDLYALLLPGIVLGSLSLATALRLTRTSVAENLRADYVRTARSKGLVKRRIVSVHVLRNSLIPVVTFLGVELGNLMSGAIITEGVFNIPGVGFNLFRGIRTEDGPLVVGIVSVLVVVYLVSNLVVDVLYAVLDPRIRYE</sequence>
<keyword evidence="10" id="KW-1185">Reference proteome</keyword>
<evidence type="ECO:0000256" key="7">
    <source>
        <dbReference type="RuleBase" id="RU363032"/>
    </source>
</evidence>
<evidence type="ECO:0000256" key="1">
    <source>
        <dbReference type="ARBA" id="ARBA00004651"/>
    </source>
</evidence>
<dbReference type="CDD" id="cd06261">
    <property type="entry name" value="TM_PBP2"/>
    <property type="match status" value="1"/>
</dbReference>
<reference evidence="10" key="1">
    <citation type="submission" date="2016-06" db="EMBL/GenBank/DDBJ databases">
        <authorList>
            <person name="Varghese N."/>
            <person name="Submissions Spin"/>
        </authorList>
    </citation>
    <scope>NUCLEOTIDE SEQUENCE [LARGE SCALE GENOMIC DNA]</scope>
    <source>
        <strain evidence="10">DSM 44815</strain>
    </source>
</reference>
<evidence type="ECO:0000313" key="9">
    <source>
        <dbReference type="EMBL" id="SBT47414.1"/>
    </source>
</evidence>
<evidence type="ECO:0000259" key="8">
    <source>
        <dbReference type="PROSITE" id="PS50928"/>
    </source>
</evidence>
<dbReference type="SUPFAM" id="SSF161098">
    <property type="entry name" value="MetI-like"/>
    <property type="match status" value="1"/>
</dbReference>
<feature type="transmembrane region" description="Helical" evidence="7">
    <location>
        <begin position="279"/>
        <end position="305"/>
    </location>
</feature>
<dbReference type="GO" id="GO:0005886">
    <property type="term" value="C:plasma membrane"/>
    <property type="evidence" value="ECO:0007669"/>
    <property type="project" value="UniProtKB-SubCell"/>
</dbReference>
<keyword evidence="3" id="KW-1003">Cell membrane</keyword>
<dbReference type="PANTHER" id="PTHR43163">
    <property type="entry name" value="DIPEPTIDE TRANSPORT SYSTEM PERMEASE PROTEIN DPPB-RELATED"/>
    <property type="match status" value="1"/>
</dbReference>
<evidence type="ECO:0000256" key="3">
    <source>
        <dbReference type="ARBA" id="ARBA00022475"/>
    </source>
</evidence>
<dbReference type="Gene3D" id="1.10.3720.10">
    <property type="entry name" value="MetI-like"/>
    <property type="match status" value="1"/>
</dbReference>
<evidence type="ECO:0000313" key="10">
    <source>
        <dbReference type="Proteomes" id="UP000199385"/>
    </source>
</evidence>
<dbReference type="GO" id="GO:0055085">
    <property type="term" value="P:transmembrane transport"/>
    <property type="evidence" value="ECO:0007669"/>
    <property type="project" value="InterPro"/>
</dbReference>
<dbReference type="PANTHER" id="PTHR43163:SF7">
    <property type="entry name" value="DIPEPTIDE-TRANSPORT INTEGRAL MEMBRANE PROTEIN ABC TRANSPORTER DPPB-RELATED"/>
    <property type="match status" value="1"/>
</dbReference>
<organism evidence="9 10">
    <name type="scientific">Micromonospora auratinigra</name>
    <dbReference type="NCBI Taxonomy" id="261654"/>
    <lineage>
        <taxon>Bacteria</taxon>
        <taxon>Bacillati</taxon>
        <taxon>Actinomycetota</taxon>
        <taxon>Actinomycetes</taxon>
        <taxon>Micromonosporales</taxon>
        <taxon>Micromonosporaceae</taxon>
        <taxon>Micromonospora</taxon>
    </lineage>
</organism>
<keyword evidence="4 7" id="KW-0812">Transmembrane</keyword>
<evidence type="ECO:0000256" key="5">
    <source>
        <dbReference type="ARBA" id="ARBA00022989"/>
    </source>
</evidence>
<feature type="transmembrane region" description="Helical" evidence="7">
    <location>
        <begin position="105"/>
        <end position="126"/>
    </location>
</feature>
<dbReference type="PROSITE" id="PS50928">
    <property type="entry name" value="ABC_TM1"/>
    <property type="match status" value="1"/>
</dbReference>
<dbReference type="RefSeq" id="WP_091665926.1">
    <property type="nucleotide sequence ID" value="NZ_LT594323.1"/>
</dbReference>